<dbReference type="AlphaFoldDB" id="A0AAV6ZPN7"/>
<feature type="transmembrane region" description="Helical" evidence="1">
    <location>
        <begin position="71"/>
        <end position="94"/>
    </location>
</feature>
<evidence type="ECO:0008006" key="4">
    <source>
        <dbReference type="Google" id="ProtNLM"/>
    </source>
</evidence>
<feature type="transmembrane region" description="Helical" evidence="1">
    <location>
        <begin position="101"/>
        <end position="129"/>
    </location>
</feature>
<proteinExistence type="predicted"/>
<protein>
    <recommendedName>
        <fullName evidence="4">NADH dehydrogenase subunit 6</fullName>
    </recommendedName>
</protein>
<keyword evidence="1" id="KW-0472">Membrane</keyword>
<keyword evidence="1" id="KW-1133">Transmembrane helix</keyword>
<accession>A0AAV6ZPN7</accession>
<evidence type="ECO:0000313" key="3">
    <source>
        <dbReference type="Proteomes" id="UP000824782"/>
    </source>
</evidence>
<gene>
    <name evidence="2" type="ORF">GDO81_026242</name>
</gene>
<keyword evidence="3" id="KW-1185">Reference proteome</keyword>
<feature type="transmembrane region" description="Helical" evidence="1">
    <location>
        <begin position="6"/>
        <end position="30"/>
    </location>
</feature>
<name>A0AAV6ZPN7_ENGPU</name>
<dbReference type="Proteomes" id="UP000824782">
    <property type="component" value="Unassembled WGS sequence"/>
</dbReference>
<sequence>MVVFFLEVVVFLLASCRGFCCGLLVLLSLWCFCTSVAVCRGVCCGVCMLCCSVCCVSIGVCLPGGFLLCCTMYSCVSMCVVGCGMCVVVCCLLMGRCVRMCCIGCCSCFCIVCAGVVVFVFAVVCFFFFGVLLCRGVLDYVQGVCK</sequence>
<reference evidence="2" key="1">
    <citation type="thesis" date="2020" institute="ProQuest LLC" country="789 East Eisenhower Parkway, Ann Arbor, MI, USA">
        <title>Comparative Genomics and Chromosome Evolution.</title>
        <authorList>
            <person name="Mudd A.B."/>
        </authorList>
    </citation>
    <scope>NUCLEOTIDE SEQUENCE</scope>
    <source>
        <strain evidence="2">237g6f4</strain>
        <tissue evidence="2">Blood</tissue>
    </source>
</reference>
<comment type="caution">
    <text evidence="2">The sequence shown here is derived from an EMBL/GenBank/DDBJ whole genome shotgun (WGS) entry which is preliminary data.</text>
</comment>
<dbReference type="EMBL" id="WNYA01000482">
    <property type="protein sequence ID" value="KAG8548183.1"/>
    <property type="molecule type" value="Genomic_DNA"/>
</dbReference>
<evidence type="ECO:0000256" key="1">
    <source>
        <dbReference type="SAM" id="Phobius"/>
    </source>
</evidence>
<organism evidence="2 3">
    <name type="scientific">Engystomops pustulosus</name>
    <name type="common">Tungara frog</name>
    <name type="synonym">Physalaemus pustulosus</name>
    <dbReference type="NCBI Taxonomy" id="76066"/>
    <lineage>
        <taxon>Eukaryota</taxon>
        <taxon>Metazoa</taxon>
        <taxon>Chordata</taxon>
        <taxon>Craniata</taxon>
        <taxon>Vertebrata</taxon>
        <taxon>Euteleostomi</taxon>
        <taxon>Amphibia</taxon>
        <taxon>Batrachia</taxon>
        <taxon>Anura</taxon>
        <taxon>Neobatrachia</taxon>
        <taxon>Hyloidea</taxon>
        <taxon>Leptodactylidae</taxon>
        <taxon>Leiuperinae</taxon>
        <taxon>Engystomops</taxon>
    </lineage>
</organism>
<evidence type="ECO:0000313" key="2">
    <source>
        <dbReference type="EMBL" id="KAG8548183.1"/>
    </source>
</evidence>
<keyword evidence="1" id="KW-0812">Transmembrane</keyword>
<feature type="transmembrane region" description="Helical" evidence="1">
    <location>
        <begin position="42"/>
        <end position="65"/>
    </location>
</feature>